<feature type="domain" description="Fibronectin type-III" evidence="11">
    <location>
        <begin position="48"/>
        <end position="133"/>
    </location>
</feature>
<dbReference type="InterPro" id="IPR001223">
    <property type="entry name" value="Glyco_hydro18_cat"/>
</dbReference>
<reference evidence="13 14" key="1">
    <citation type="submission" date="2018-06" db="EMBL/GenBank/DDBJ databases">
        <title>Paenibacillus imtechensis sp. nov.</title>
        <authorList>
            <person name="Pinnaka A.K."/>
            <person name="Singh H."/>
            <person name="Kaur M."/>
        </authorList>
    </citation>
    <scope>NUCLEOTIDE SEQUENCE [LARGE SCALE GENOMIC DNA]</scope>
    <source>
        <strain evidence="13 14">SMB1</strain>
    </source>
</reference>
<keyword evidence="9" id="KW-0624">Polysaccharide degradation</keyword>
<dbReference type="InterPro" id="IPR003961">
    <property type="entry name" value="FN3_dom"/>
</dbReference>
<dbReference type="InterPro" id="IPR050314">
    <property type="entry name" value="Glycosyl_Hydrlase_18"/>
</dbReference>
<dbReference type="RefSeq" id="WP_111147025.1">
    <property type="nucleotide sequence ID" value="NZ_QKRB01000044.1"/>
</dbReference>
<dbReference type="InterPro" id="IPR036116">
    <property type="entry name" value="FN3_sf"/>
</dbReference>
<comment type="caution">
    <text evidence="13">The sequence shown here is derived from an EMBL/GenBank/DDBJ whole genome shotgun (WGS) entry which is preliminary data.</text>
</comment>
<dbReference type="SUPFAM" id="SSF54556">
    <property type="entry name" value="Chitinase insertion domain"/>
    <property type="match status" value="1"/>
</dbReference>
<keyword evidence="6" id="KW-0146">Chitin degradation</keyword>
<accession>A0A2W1LKI0</accession>
<sequence length="520" mass="56440">MKNQTSKQGERLSIFMKALFVVPLVLTLIVSGFSMEVMAGKDKKAPTAPASLQASGVTDTAVTLDWRPSSDNVGVAGYWIYQGTAMVATTKNTTFTAAGLLPSTTYSFAVKAVDAAGNVSAASNRVSVTTMSGVQEPAPEPVLEPVPADEPVQQPQQAVIGYYTGWSTYSGRQVADLDGSKLTHINYAFANISPDYKVTLGDSYADVEKRFTGDQTGQPFYGNFNQLLKLKQRYPHLKTFISVGGWSWSGRFSDAALTDASRTVFANSAVEFIVKYGFDGVDIDWEYPVVGGAPGGVKRPEDKQNFTLLMQKLREKLDEQGARDGKQYLLSFAGGAGAYYANNVELAKLQGYADFVNIMSYDIHGPWDSRTGFNAPLYKDPASVFAGATSVHDAVQLYIKAGVPAAKVVMGVAFYGYKYDNVANVNGGLYQTYSGSAAVTYSEITANYLNKGYIRYFHKDSLVPYLFNGSSFITYDDPESMRIKGEYVRNQSLGGAMIWALSQDTVSGELLQALHTGIQP</sequence>
<dbReference type="PANTHER" id="PTHR11177:SF317">
    <property type="entry name" value="CHITINASE 12-RELATED"/>
    <property type="match status" value="1"/>
</dbReference>
<keyword evidence="7" id="KW-0119">Carbohydrate metabolism</keyword>
<dbReference type="AlphaFoldDB" id="A0A2W1LKI0"/>
<dbReference type="OrthoDB" id="9775889at2"/>
<dbReference type="Gene3D" id="3.20.20.80">
    <property type="entry name" value="Glycosidases"/>
    <property type="match status" value="1"/>
</dbReference>
<dbReference type="InterPro" id="IPR011583">
    <property type="entry name" value="Chitinase_II/V-like_cat"/>
</dbReference>
<proteinExistence type="inferred from homology"/>
<evidence type="ECO:0000256" key="4">
    <source>
        <dbReference type="ARBA" id="ARBA00022729"/>
    </source>
</evidence>
<dbReference type="EC" id="3.2.1.14" evidence="3"/>
<evidence type="ECO:0000256" key="2">
    <source>
        <dbReference type="ARBA" id="ARBA00009121"/>
    </source>
</evidence>
<comment type="catalytic activity">
    <reaction evidence="1">
        <text>Random endo-hydrolysis of N-acetyl-beta-D-glucosaminide (1-&gt;4)-beta-linkages in chitin and chitodextrins.</text>
        <dbReference type="EC" id="3.2.1.14"/>
    </reaction>
</comment>
<name>A0A2W1LKI0_9BACL</name>
<evidence type="ECO:0000259" key="12">
    <source>
        <dbReference type="PROSITE" id="PS51910"/>
    </source>
</evidence>
<dbReference type="FunFam" id="2.60.40.10:FF:001114">
    <property type="entry name" value="Chitinase A1"/>
    <property type="match status" value="1"/>
</dbReference>
<dbReference type="GO" id="GO:0000272">
    <property type="term" value="P:polysaccharide catabolic process"/>
    <property type="evidence" value="ECO:0007669"/>
    <property type="project" value="UniProtKB-KW"/>
</dbReference>
<dbReference type="SUPFAM" id="SSF51445">
    <property type="entry name" value="(Trans)glycosidases"/>
    <property type="match status" value="1"/>
</dbReference>
<evidence type="ECO:0000313" key="14">
    <source>
        <dbReference type="Proteomes" id="UP000249522"/>
    </source>
</evidence>
<dbReference type="InterPro" id="IPR001579">
    <property type="entry name" value="Glyco_hydro_18_chit_AS"/>
</dbReference>
<dbReference type="Proteomes" id="UP000249522">
    <property type="component" value="Unassembled WGS sequence"/>
</dbReference>
<evidence type="ECO:0000256" key="7">
    <source>
        <dbReference type="ARBA" id="ARBA00023277"/>
    </source>
</evidence>
<dbReference type="GO" id="GO:0008843">
    <property type="term" value="F:endochitinase activity"/>
    <property type="evidence" value="ECO:0007669"/>
    <property type="project" value="UniProtKB-EC"/>
</dbReference>
<dbReference type="Pfam" id="PF00704">
    <property type="entry name" value="Glyco_hydro_18"/>
    <property type="match status" value="1"/>
</dbReference>
<dbReference type="CDD" id="cd00063">
    <property type="entry name" value="FN3"/>
    <property type="match status" value="1"/>
</dbReference>
<evidence type="ECO:0000256" key="8">
    <source>
        <dbReference type="ARBA" id="ARBA00023295"/>
    </source>
</evidence>
<keyword evidence="5 10" id="KW-0378">Hydrolase</keyword>
<organism evidence="13 14">
    <name type="scientific">Paenibacillus sambharensis</name>
    <dbReference type="NCBI Taxonomy" id="1803190"/>
    <lineage>
        <taxon>Bacteria</taxon>
        <taxon>Bacillati</taxon>
        <taxon>Bacillota</taxon>
        <taxon>Bacilli</taxon>
        <taxon>Bacillales</taxon>
        <taxon>Paenibacillaceae</taxon>
        <taxon>Paenibacillus</taxon>
    </lineage>
</organism>
<dbReference type="SMART" id="SM00060">
    <property type="entry name" value="FN3"/>
    <property type="match status" value="1"/>
</dbReference>
<dbReference type="PROSITE" id="PS50853">
    <property type="entry name" value="FN3"/>
    <property type="match status" value="1"/>
</dbReference>
<keyword evidence="14" id="KW-1185">Reference proteome</keyword>
<dbReference type="GO" id="GO:0006032">
    <property type="term" value="P:chitin catabolic process"/>
    <property type="evidence" value="ECO:0007669"/>
    <property type="project" value="UniProtKB-KW"/>
</dbReference>
<feature type="domain" description="GH18" evidence="12">
    <location>
        <begin position="157"/>
        <end position="520"/>
    </location>
</feature>
<dbReference type="InterPro" id="IPR029070">
    <property type="entry name" value="Chitinase_insertion_sf"/>
</dbReference>
<dbReference type="SMART" id="SM00636">
    <property type="entry name" value="Glyco_18"/>
    <property type="match status" value="1"/>
</dbReference>
<dbReference type="SUPFAM" id="SSF49265">
    <property type="entry name" value="Fibronectin type III"/>
    <property type="match status" value="1"/>
</dbReference>
<keyword evidence="4" id="KW-0732">Signal</keyword>
<dbReference type="Pfam" id="PF00041">
    <property type="entry name" value="fn3"/>
    <property type="match status" value="1"/>
</dbReference>
<dbReference type="GO" id="GO:0008061">
    <property type="term" value="F:chitin binding"/>
    <property type="evidence" value="ECO:0007669"/>
    <property type="project" value="InterPro"/>
</dbReference>
<dbReference type="PANTHER" id="PTHR11177">
    <property type="entry name" value="CHITINASE"/>
    <property type="match status" value="1"/>
</dbReference>
<dbReference type="CDD" id="cd06548">
    <property type="entry name" value="GH18_chitinase"/>
    <property type="match status" value="1"/>
</dbReference>
<dbReference type="InterPro" id="IPR017853">
    <property type="entry name" value="GH"/>
</dbReference>
<dbReference type="InterPro" id="IPR013783">
    <property type="entry name" value="Ig-like_fold"/>
</dbReference>
<keyword evidence="8 10" id="KW-0326">Glycosidase</keyword>
<dbReference type="Gene3D" id="3.10.50.10">
    <property type="match status" value="1"/>
</dbReference>
<evidence type="ECO:0000256" key="5">
    <source>
        <dbReference type="ARBA" id="ARBA00022801"/>
    </source>
</evidence>
<protein>
    <recommendedName>
        <fullName evidence="3">chitinase</fullName>
        <ecNumber evidence="3">3.2.1.14</ecNumber>
    </recommendedName>
</protein>
<dbReference type="PROSITE" id="PS51910">
    <property type="entry name" value="GH18_2"/>
    <property type="match status" value="1"/>
</dbReference>
<evidence type="ECO:0000256" key="10">
    <source>
        <dbReference type="RuleBase" id="RU000489"/>
    </source>
</evidence>
<evidence type="ECO:0000259" key="11">
    <source>
        <dbReference type="PROSITE" id="PS50853"/>
    </source>
</evidence>
<evidence type="ECO:0000256" key="1">
    <source>
        <dbReference type="ARBA" id="ARBA00000822"/>
    </source>
</evidence>
<dbReference type="EMBL" id="QKRB01000044">
    <property type="protein sequence ID" value="PZD95395.1"/>
    <property type="molecule type" value="Genomic_DNA"/>
</dbReference>
<comment type="similarity">
    <text evidence="2">Belongs to the glycosyl hydrolase 18 family. Chitinase class II subfamily.</text>
</comment>
<dbReference type="Gene3D" id="2.60.40.10">
    <property type="entry name" value="Immunoglobulins"/>
    <property type="match status" value="1"/>
</dbReference>
<dbReference type="PROSITE" id="PS01095">
    <property type="entry name" value="GH18_1"/>
    <property type="match status" value="1"/>
</dbReference>
<gene>
    <name evidence="13" type="ORF">DNH61_12720</name>
</gene>
<evidence type="ECO:0000256" key="6">
    <source>
        <dbReference type="ARBA" id="ARBA00023024"/>
    </source>
</evidence>
<evidence type="ECO:0000256" key="9">
    <source>
        <dbReference type="ARBA" id="ARBA00023326"/>
    </source>
</evidence>
<evidence type="ECO:0000313" key="13">
    <source>
        <dbReference type="EMBL" id="PZD95395.1"/>
    </source>
</evidence>
<evidence type="ECO:0000256" key="3">
    <source>
        <dbReference type="ARBA" id="ARBA00012729"/>
    </source>
</evidence>